<dbReference type="PANTHER" id="PTHR43392">
    <property type="entry name" value="AAA-TYPE ATPASE FAMILY PROTEIN / ANKYRIN REPEAT FAMILY PROTEIN"/>
    <property type="match status" value="1"/>
</dbReference>
<dbReference type="Pfam" id="PF17866">
    <property type="entry name" value="AAA_lid_6"/>
    <property type="match status" value="1"/>
</dbReference>
<dbReference type="InterPro" id="IPR003593">
    <property type="entry name" value="AAA+_ATPase"/>
</dbReference>
<dbReference type="InterPro" id="IPR027417">
    <property type="entry name" value="P-loop_NTPase"/>
</dbReference>
<dbReference type="Pfam" id="PF00004">
    <property type="entry name" value="AAA"/>
    <property type="match status" value="2"/>
</dbReference>
<keyword evidence="6" id="KW-0378">Hydrolase</keyword>
<protein>
    <submittedName>
        <fullName evidence="6">P-loop containing nucleoside triphosphate hydrolase protein</fullName>
    </submittedName>
</protein>
<evidence type="ECO:0000256" key="2">
    <source>
        <dbReference type="ARBA" id="ARBA00022741"/>
    </source>
</evidence>
<keyword evidence="7" id="KW-1185">Reference proteome</keyword>
<dbReference type="InterPro" id="IPR041627">
    <property type="entry name" value="AAA_lid_6"/>
</dbReference>
<evidence type="ECO:0000256" key="3">
    <source>
        <dbReference type="ARBA" id="ARBA00022840"/>
    </source>
</evidence>
<dbReference type="CDD" id="cd00009">
    <property type="entry name" value="AAA"/>
    <property type="match status" value="1"/>
</dbReference>
<feature type="domain" description="AAA+ ATPase" evidence="5">
    <location>
        <begin position="338"/>
        <end position="470"/>
    </location>
</feature>
<keyword evidence="2" id="KW-0547">Nucleotide-binding</keyword>
<sequence>MTLEDVVGPPISDLMAENKSWQKLQSMTGLDNVKHEFAHMIDYAQRKKESERLGLDAPRTFSLHRTFLGPPGVGKTTVAKLYGQLILDLGLPTVVDPSNLIGPYIGWSERNTKRYLSKAKGGVLIIDEAHMLYTSRESGENSSDVFRKAVIDTIVAQVTADADEDRCVILAGYPDHMEDMFLHSNPGLQRRFPKETAMHFEAYTTDQLLQIFSAKMDAEKMKATDDALQVARQVLTRMRINPQFGNAGDVGNLVATARRRHLARNTRSTWTSSPNQPLQLEPDDIDPRWNRLLDADGNRATLFEKYVGFEEITSKFEQYKNMVVGMKRRGVDPRAEMPWNFIFEGPPGTGKTSTARKLGQLYFDLCLLSTDEVVECSVSDLLDMSGLKVVNMLERSLGKVLFIDEAYRLEGTTAGALITGELVDAVTKERYARNLVIVLAGYSKEMNSLLSTNPGLRSRFPERIRFPTLRSTGCKSLLEQELRRNGIVIEESPRGAGCRALAKGFHRLRGTKAWASARDVETLARSIAKLVFAEEGRGTGGDSSEMLTVSTAKVLRQMRIMYEERASQEGEAVVLGQSRQEDSDAE</sequence>
<dbReference type="GO" id="GO:0005524">
    <property type="term" value="F:ATP binding"/>
    <property type="evidence" value="ECO:0007669"/>
    <property type="project" value="UniProtKB-KW"/>
</dbReference>
<accession>A0A8K0TCE2</accession>
<dbReference type="InterPro" id="IPR003959">
    <property type="entry name" value="ATPase_AAA_core"/>
</dbReference>
<comment type="similarity">
    <text evidence="1">Belongs to the CbxX/CfxQ family.</text>
</comment>
<dbReference type="OrthoDB" id="2423195at2759"/>
<keyword evidence="3" id="KW-0067">ATP-binding</keyword>
<evidence type="ECO:0000259" key="5">
    <source>
        <dbReference type="SMART" id="SM00382"/>
    </source>
</evidence>
<dbReference type="PANTHER" id="PTHR43392:SF2">
    <property type="entry name" value="AAA-TYPE ATPASE FAMILY PROTEIN _ ANKYRIN REPEAT FAMILY PROTEIN"/>
    <property type="match status" value="1"/>
</dbReference>
<evidence type="ECO:0000256" key="1">
    <source>
        <dbReference type="ARBA" id="ARBA00010378"/>
    </source>
</evidence>
<dbReference type="Gene3D" id="1.10.8.60">
    <property type="match status" value="1"/>
</dbReference>
<evidence type="ECO:0000313" key="7">
    <source>
        <dbReference type="Proteomes" id="UP000813385"/>
    </source>
</evidence>
<reference evidence="6" key="1">
    <citation type="journal article" date="2021" name="Nat. Commun.">
        <title>Genetic determinants of endophytism in the Arabidopsis root mycobiome.</title>
        <authorList>
            <person name="Mesny F."/>
            <person name="Miyauchi S."/>
            <person name="Thiergart T."/>
            <person name="Pickel B."/>
            <person name="Atanasova L."/>
            <person name="Karlsson M."/>
            <person name="Huettel B."/>
            <person name="Barry K.W."/>
            <person name="Haridas S."/>
            <person name="Chen C."/>
            <person name="Bauer D."/>
            <person name="Andreopoulos W."/>
            <person name="Pangilinan J."/>
            <person name="LaButti K."/>
            <person name="Riley R."/>
            <person name="Lipzen A."/>
            <person name="Clum A."/>
            <person name="Drula E."/>
            <person name="Henrissat B."/>
            <person name="Kohler A."/>
            <person name="Grigoriev I.V."/>
            <person name="Martin F.M."/>
            <person name="Hacquard S."/>
        </authorList>
    </citation>
    <scope>NUCLEOTIDE SEQUENCE</scope>
    <source>
        <strain evidence="6">MPI-CAGE-AT-0016</strain>
    </source>
</reference>
<dbReference type="PRINTS" id="PR00819">
    <property type="entry name" value="CBXCFQXSUPER"/>
</dbReference>
<dbReference type="SMART" id="SM00382">
    <property type="entry name" value="AAA"/>
    <property type="match status" value="2"/>
</dbReference>
<comment type="caution">
    <text evidence="6">The sequence shown here is derived from an EMBL/GenBank/DDBJ whole genome shotgun (WGS) entry which is preliminary data.</text>
</comment>
<dbReference type="InterPro" id="IPR050773">
    <property type="entry name" value="CbxX/CfxQ_RuBisCO_ESX"/>
</dbReference>
<feature type="compositionally biased region" description="Polar residues" evidence="4">
    <location>
        <begin position="265"/>
        <end position="278"/>
    </location>
</feature>
<dbReference type="AlphaFoldDB" id="A0A8K0TCE2"/>
<dbReference type="Gene3D" id="3.40.50.300">
    <property type="entry name" value="P-loop containing nucleotide triphosphate hydrolases"/>
    <property type="match status" value="2"/>
</dbReference>
<proteinExistence type="inferred from homology"/>
<dbReference type="Proteomes" id="UP000813385">
    <property type="component" value="Unassembled WGS sequence"/>
</dbReference>
<feature type="region of interest" description="Disordered" evidence="4">
    <location>
        <begin position="264"/>
        <end position="283"/>
    </location>
</feature>
<dbReference type="SUPFAM" id="SSF52540">
    <property type="entry name" value="P-loop containing nucleoside triphosphate hydrolases"/>
    <property type="match status" value="2"/>
</dbReference>
<evidence type="ECO:0000313" key="6">
    <source>
        <dbReference type="EMBL" id="KAH7349934.1"/>
    </source>
</evidence>
<organism evidence="6 7">
    <name type="scientific">Plectosphaerella cucumerina</name>
    <dbReference type="NCBI Taxonomy" id="40658"/>
    <lineage>
        <taxon>Eukaryota</taxon>
        <taxon>Fungi</taxon>
        <taxon>Dikarya</taxon>
        <taxon>Ascomycota</taxon>
        <taxon>Pezizomycotina</taxon>
        <taxon>Sordariomycetes</taxon>
        <taxon>Hypocreomycetidae</taxon>
        <taxon>Glomerellales</taxon>
        <taxon>Plectosphaerellaceae</taxon>
        <taxon>Plectosphaerella</taxon>
    </lineage>
</organism>
<dbReference type="EMBL" id="JAGPXD010000006">
    <property type="protein sequence ID" value="KAH7349934.1"/>
    <property type="molecule type" value="Genomic_DNA"/>
</dbReference>
<name>A0A8K0TCE2_9PEZI</name>
<feature type="domain" description="AAA+ ATPase" evidence="5">
    <location>
        <begin position="62"/>
        <end position="175"/>
    </location>
</feature>
<gene>
    <name evidence="6" type="ORF">B0T11DRAFT_231415</name>
</gene>
<evidence type="ECO:0000256" key="4">
    <source>
        <dbReference type="SAM" id="MobiDB-lite"/>
    </source>
</evidence>
<dbReference type="GO" id="GO:0016887">
    <property type="term" value="F:ATP hydrolysis activity"/>
    <property type="evidence" value="ECO:0007669"/>
    <property type="project" value="InterPro"/>
</dbReference>
<dbReference type="InterPro" id="IPR000641">
    <property type="entry name" value="CbxX/CfxQ"/>
</dbReference>